<organism evidence="4 5">
    <name type="scientific">Flaviaesturariibacter flavus</name>
    <dbReference type="NCBI Taxonomy" id="2502780"/>
    <lineage>
        <taxon>Bacteria</taxon>
        <taxon>Pseudomonadati</taxon>
        <taxon>Bacteroidota</taxon>
        <taxon>Chitinophagia</taxon>
        <taxon>Chitinophagales</taxon>
        <taxon>Chitinophagaceae</taxon>
        <taxon>Flaviaestuariibacter</taxon>
    </lineage>
</organism>
<proteinExistence type="inferred from homology"/>
<dbReference type="EMBL" id="SJZI01000008">
    <property type="protein sequence ID" value="TCJ17810.1"/>
    <property type="molecule type" value="Genomic_DNA"/>
</dbReference>
<evidence type="ECO:0000256" key="2">
    <source>
        <dbReference type="HAMAP-Rule" id="MF_01875"/>
    </source>
</evidence>
<dbReference type="Pfam" id="PF02735">
    <property type="entry name" value="Ku"/>
    <property type="match status" value="1"/>
</dbReference>
<dbReference type="AlphaFoldDB" id="A0A4R1BK95"/>
<dbReference type="SUPFAM" id="SSF100939">
    <property type="entry name" value="SPOC domain-like"/>
    <property type="match status" value="1"/>
</dbReference>
<keyword evidence="2" id="KW-0233">DNA recombination</keyword>
<dbReference type="PANTHER" id="PTHR41251">
    <property type="entry name" value="NON-HOMOLOGOUS END JOINING PROTEIN KU"/>
    <property type="match status" value="1"/>
</dbReference>
<dbReference type="Proteomes" id="UP000295334">
    <property type="component" value="Unassembled WGS sequence"/>
</dbReference>
<name>A0A4R1BK95_9BACT</name>
<gene>
    <name evidence="2" type="primary">ku</name>
    <name evidence="4" type="ORF">EPD60_06400</name>
</gene>
<accession>A0A4R1BK95</accession>
<dbReference type="GO" id="GO:0003690">
    <property type="term" value="F:double-stranded DNA binding"/>
    <property type="evidence" value="ECO:0007669"/>
    <property type="project" value="UniProtKB-UniRule"/>
</dbReference>
<evidence type="ECO:0000313" key="4">
    <source>
        <dbReference type="EMBL" id="TCJ17810.1"/>
    </source>
</evidence>
<evidence type="ECO:0000313" key="5">
    <source>
        <dbReference type="Proteomes" id="UP000295334"/>
    </source>
</evidence>
<comment type="caution">
    <text evidence="4">The sequence shown here is derived from an EMBL/GenBank/DDBJ whole genome shotgun (WGS) entry which is preliminary data.</text>
</comment>
<reference evidence="4 5" key="1">
    <citation type="submission" date="2019-03" db="EMBL/GenBank/DDBJ databases">
        <authorList>
            <person name="Kim M.K.M."/>
        </authorList>
    </citation>
    <scope>NUCLEOTIDE SEQUENCE [LARGE SCALE GENOMIC DNA]</scope>
    <source>
        <strain evidence="4 5">17J68-12</strain>
    </source>
</reference>
<comment type="similarity">
    <text evidence="2">Belongs to the prokaryotic Ku family.</text>
</comment>
<comment type="function">
    <text evidence="2">With LigD forms a non-homologous end joining (NHEJ) DNA repair enzyme, which repairs dsDNA breaks with reduced fidelity. Binds linear dsDNA with 5'- and 3'- overhangs but not closed circular dsDNA nor ssDNA. Recruits and stimulates the ligase activity of LigD.</text>
</comment>
<dbReference type="GO" id="GO:0006310">
    <property type="term" value="P:DNA recombination"/>
    <property type="evidence" value="ECO:0007669"/>
    <property type="project" value="UniProtKB-KW"/>
</dbReference>
<protein>
    <recommendedName>
        <fullName evidence="2">Non-homologous end joining protein Ku</fullName>
    </recommendedName>
</protein>
<keyword evidence="5" id="KW-1185">Reference proteome</keyword>
<dbReference type="HAMAP" id="MF_01875">
    <property type="entry name" value="Prokaryotic_Ku"/>
    <property type="match status" value="1"/>
</dbReference>
<evidence type="ECO:0000256" key="1">
    <source>
        <dbReference type="ARBA" id="ARBA00023125"/>
    </source>
</evidence>
<dbReference type="InterPro" id="IPR006164">
    <property type="entry name" value="DNA_bd_Ku70/Ku80"/>
</dbReference>
<comment type="subunit">
    <text evidence="2">Homodimer. Interacts with LigD.</text>
</comment>
<dbReference type="OrthoDB" id="9795084at2"/>
<dbReference type="NCBIfam" id="TIGR02772">
    <property type="entry name" value="Ku_bact"/>
    <property type="match status" value="1"/>
</dbReference>
<dbReference type="SMART" id="SM00559">
    <property type="entry name" value="Ku78"/>
    <property type="match status" value="1"/>
</dbReference>
<keyword evidence="1 2" id="KW-0238">DNA-binding</keyword>
<keyword evidence="2" id="KW-0227">DNA damage</keyword>
<feature type="domain" description="Ku" evidence="3">
    <location>
        <begin position="55"/>
        <end position="183"/>
    </location>
</feature>
<dbReference type="InterPro" id="IPR016194">
    <property type="entry name" value="SPOC-like_C_dom_sf"/>
</dbReference>
<sequence>MATARSIWSGTISFGLVNIPVKLQSAVQSEELPLHMLAKKDMAPIKYARIDTSTGKEVDWKDIVKGYEYAKGKFVVVDDEDFEKASPQKSKSIDIVQFVKAEEIDPIYFEKPYYLLPAKGGEKTYRLLVKALEDSGVVGIAEFMLRNREHVCAIKPYKGLLMLDQMRYEEELKEVPAVDSGRVAEKELQLAKRLIEQLTESFNPAAFKDNYIASLKKVIKAKAAGKHIRIAEPEERSATVKDLMEVLKQSLDKGKKRA</sequence>
<dbReference type="RefSeq" id="WP_131447989.1">
    <property type="nucleotide sequence ID" value="NZ_SJZI01000008.1"/>
</dbReference>
<evidence type="ECO:0000259" key="3">
    <source>
        <dbReference type="SMART" id="SM00559"/>
    </source>
</evidence>
<dbReference type="PIRSF" id="PIRSF006493">
    <property type="entry name" value="Prok_Ku"/>
    <property type="match status" value="1"/>
</dbReference>
<keyword evidence="2" id="KW-0234">DNA repair</keyword>
<dbReference type="PANTHER" id="PTHR41251:SF1">
    <property type="entry name" value="NON-HOMOLOGOUS END JOINING PROTEIN KU"/>
    <property type="match status" value="1"/>
</dbReference>
<dbReference type="Gene3D" id="2.40.290.10">
    <property type="match status" value="1"/>
</dbReference>
<dbReference type="CDD" id="cd00789">
    <property type="entry name" value="KU_like"/>
    <property type="match status" value="1"/>
</dbReference>
<dbReference type="GO" id="GO:0006303">
    <property type="term" value="P:double-strand break repair via nonhomologous end joining"/>
    <property type="evidence" value="ECO:0007669"/>
    <property type="project" value="UniProtKB-UniRule"/>
</dbReference>
<dbReference type="InterPro" id="IPR009187">
    <property type="entry name" value="Prok_Ku"/>
</dbReference>